<dbReference type="RefSeq" id="WP_004322382.1">
    <property type="nucleotide sequence ID" value="NZ_AMXD01000134.1"/>
</dbReference>
<reference evidence="1 2" key="1">
    <citation type="submission" date="2012-09" db="EMBL/GenBank/DDBJ databases">
        <title>Draft Genome Sequences of 6 Strains from Genus Thauera.</title>
        <authorList>
            <person name="Liu B."/>
            <person name="Shapleigh J.P."/>
            <person name="Frostegard A.H."/>
        </authorList>
    </citation>
    <scope>NUCLEOTIDE SEQUENCE [LARGE SCALE GENOMIC DNA]</scope>
    <source>
        <strain evidence="1 2">S2</strain>
    </source>
</reference>
<dbReference type="EMBL" id="AMXD01000134">
    <property type="protein sequence ID" value="ENO83469.1"/>
    <property type="molecule type" value="Genomic_DNA"/>
</dbReference>
<accession>N6YU36</accession>
<evidence type="ECO:0000313" key="2">
    <source>
        <dbReference type="Proteomes" id="UP000013042"/>
    </source>
</evidence>
<proteinExistence type="predicted"/>
<dbReference type="AlphaFoldDB" id="N6YU36"/>
<evidence type="ECO:0000313" key="1">
    <source>
        <dbReference type="EMBL" id="ENO83469.1"/>
    </source>
</evidence>
<protein>
    <submittedName>
        <fullName evidence="1">Uncharacterized protein</fullName>
    </submittedName>
</protein>
<comment type="caution">
    <text evidence="1">The sequence shown here is derived from an EMBL/GenBank/DDBJ whole genome shotgun (WGS) entry which is preliminary data.</text>
</comment>
<dbReference type="Proteomes" id="UP000013042">
    <property type="component" value="Unassembled WGS sequence"/>
</dbReference>
<organism evidence="1 2">
    <name type="scientific">Thauera aminoaromatica S2</name>
    <dbReference type="NCBI Taxonomy" id="1234381"/>
    <lineage>
        <taxon>Bacteria</taxon>
        <taxon>Pseudomonadati</taxon>
        <taxon>Pseudomonadota</taxon>
        <taxon>Betaproteobacteria</taxon>
        <taxon>Rhodocyclales</taxon>
        <taxon>Zoogloeaceae</taxon>
        <taxon>Thauera</taxon>
    </lineage>
</organism>
<gene>
    <name evidence="1" type="ORF">C665_16197</name>
</gene>
<sequence>MIEWGFRTFFHDARAGEPKAPQIRLTVASPQRALEQAFDDPGLGVIRLDGTARRLAGSSASTLTSAFGCMDHPRTRTMRRAWSAHPRYRAPT</sequence>
<name>N6YU36_THASP</name>